<evidence type="ECO:0000313" key="1">
    <source>
        <dbReference type="EMBL" id="ETR68000.1"/>
    </source>
</evidence>
<dbReference type="Proteomes" id="UP000189670">
    <property type="component" value="Unassembled WGS sequence"/>
</dbReference>
<organism evidence="1 2">
    <name type="scientific">Candidatus Magnetoglobus multicellularis str. Araruama</name>
    <dbReference type="NCBI Taxonomy" id="890399"/>
    <lineage>
        <taxon>Bacteria</taxon>
        <taxon>Pseudomonadati</taxon>
        <taxon>Thermodesulfobacteriota</taxon>
        <taxon>Desulfobacteria</taxon>
        <taxon>Desulfobacterales</taxon>
        <taxon>Desulfobacteraceae</taxon>
        <taxon>Candidatus Magnetoglobus</taxon>
    </lineage>
</organism>
<dbReference type="AlphaFoldDB" id="A0A1V1NZL0"/>
<evidence type="ECO:0000313" key="2">
    <source>
        <dbReference type="Proteomes" id="UP000189670"/>
    </source>
</evidence>
<reference evidence="2" key="1">
    <citation type="submission" date="2012-11" db="EMBL/GenBank/DDBJ databases">
        <authorList>
            <person name="Lucero-Rivera Y.E."/>
            <person name="Tovar-Ramirez D."/>
        </authorList>
    </citation>
    <scope>NUCLEOTIDE SEQUENCE [LARGE SCALE GENOMIC DNA]</scope>
    <source>
        <strain evidence="2">Araruama</strain>
    </source>
</reference>
<sequence length="89" mass="10737">MIIQGLLLDIHALEEELIQFERKYGLRSEIFYTTYIEGEEPENEEWVLDFGEWASIYKTWLMRQAEYRDEVQYLRTSNQTISELIRIAA</sequence>
<name>A0A1V1NZL0_9BACT</name>
<comment type="caution">
    <text evidence="1">The sequence shown here is derived from an EMBL/GenBank/DDBJ whole genome shotgun (WGS) entry which is preliminary data.</text>
</comment>
<evidence type="ECO:0008006" key="3">
    <source>
        <dbReference type="Google" id="ProtNLM"/>
    </source>
</evidence>
<proteinExistence type="predicted"/>
<gene>
    <name evidence="1" type="ORF">OMM_10979</name>
</gene>
<dbReference type="EMBL" id="ATBP01001124">
    <property type="protein sequence ID" value="ETR68000.1"/>
    <property type="molecule type" value="Genomic_DNA"/>
</dbReference>
<accession>A0A1V1NZL0</accession>
<protein>
    <recommendedName>
        <fullName evidence="3">NIPSNAP domain-containing protein</fullName>
    </recommendedName>
</protein>